<dbReference type="PANTHER" id="PTHR43863">
    <property type="entry name" value="HYDROLASE, PUTATIVE (AFU_ORTHOLOGUE AFUA_1G03140)-RELATED"/>
    <property type="match status" value="1"/>
</dbReference>
<name>A0A556RBN0_9BIFI</name>
<dbReference type="GO" id="GO:0004553">
    <property type="term" value="F:hydrolase activity, hydrolyzing O-glycosyl compounds"/>
    <property type="evidence" value="ECO:0007669"/>
    <property type="project" value="InterPro"/>
</dbReference>
<protein>
    <submittedName>
        <fullName evidence="5">Alpha-glucosidase</fullName>
    </submittedName>
</protein>
<dbReference type="PANTHER" id="PTHR43863:SF2">
    <property type="entry name" value="MALTASE-GLUCOAMYLASE"/>
    <property type="match status" value="1"/>
</dbReference>
<evidence type="ECO:0000259" key="3">
    <source>
        <dbReference type="Pfam" id="PF01055"/>
    </source>
</evidence>
<dbReference type="InterPro" id="IPR048395">
    <property type="entry name" value="Glyco_hydro_31_C"/>
</dbReference>
<accession>A0A556RBN0</accession>
<dbReference type="EMBL" id="VMHJ01000001">
    <property type="protein sequence ID" value="TSJ86294.1"/>
    <property type="molecule type" value="Genomic_DNA"/>
</dbReference>
<reference evidence="5 6" key="1">
    <citation type="submission" date="2019-07" db="EMBL/GenBank/DDBJ databases">
        <title>Bifidobacterium asteroides genomes.</title>
        <authorList>
            <person name="Zheng H."/>
        </authorList>
    </citation>
    <scope>NUCLEOTIDE SEQUENCE [LARGE SCALE GENOMIC DNA]</scope>
    <source>
        <strain evidence="5 6">W8111</strain>
    </source>
</reference>
<dbReference type="Pfam" id="PF21365">
    <property type="entry name" value="Glyco_hydro_31_3rd"/>
    <property type="match status" value="1"/>
</dbReference>
<dbReference type="InterPro" id="IPR013780">
    <property type="entry name" value="Glyco_hydro_b"/>
</dbReference>
<keyword evidence="2" id="KW-0326">Glycosidase</keyword>
<keyword evidence="2" id="KW-0378">Hydrolase</keyword>
<dbReference type="InterPro" id="IPR000322">
    <property type="entry name" value="Glyco_hydro_31_TIM"/>
</dbReference>
<evidence type="ECO:0000256" key="1">
    <source>
        <dbReference type="ARBA" id="ARBA00007806"/>
    </source>
</evidence>
<evidence type="ECO:0000313" key="5">
    <source>
        <dbReference type="EMBL" id="TSJ86294.1"/>
    </source>
</evidence>
<evidence type="ECO:0000259" key="4">
    <source>
        <dbReference type="Pfam" id="PF21365"/>
    </source>
</evidence>
<dbReference type="Proteomes" id="UP000317536">
    <property type="component" value="Unassembled WGS sequence"/>
</dbReference>
<comment type="caution">
    <text evidence="5">The sequence shown here is derived from an EMBL/GenBank/DDBJ whole genome shotgun (WGS) entry which is preliminary data.</text>
</comment>
<evidence type="ECO:0000313" key="6">
    <source>
        <dbReference type="Proteomes" id="UP000317536"/>
    </source>
</evidence>
<evidence type="ECO:0000256" key="2">
    <source>
        <dbReference type="RuleBase" id="RU361185"/>
    </source>
</evidence>
<organism evidence="5 6">
    <name type="scientific">Bifidobacterium asteroides</name>
    <dbReference type="NCBI Taxonomy" id="1684"/>
    <lineage>
        <taxon>Bacteria</taxon>
        <taxon>Bacillati</taxon>
        <taxon>Actinomycetota</taxon>
        <taxon>Actinomycetes</taxon>
        <taxon>Bifidobacteriales</taxon>
        <taxon>Bifidobacteriaceae</taxon>
        <taxon>Bifidobacterium</taxon>
    </lineage>
</organism>
<feature type="domain" description="Glycoside hydrolase family 31 TIM barrel" evidence="3">
    <location>
        <begin position="210"/>
        <end position="515"/>
    </location>
</feature>
<dbReference type="Gene3D" id="2.60.40.1180">
    <property type="entry name" value="Golgi alpha-mannosidase II"/>
    <property type="match status" value="2"/>
</dbReference>
<dbReference type="GO" id="GO:0005975">
    <property type="term" value="P:carbohydrate metabolic process"/>
    <property type="evidence" value="ECO:0007669"/>
    <property type="project" value="InterPro"/>
</dbReference>
<proteinExistence type="inferred from homology"/>
<dbReference type="Pfam" id="PF01055">
    <property type="entry name" value="Glyco_hydro_31_2nd"/>
    <property type="match status" value="1"/>
</dbReference>
<comment type="similarity">
    <text evidence="1 2">Belongs to the glycosyl hydrolase 31 family.</text>
</comment>
<dbReference type="SUPFAM" id="SSF51011">
    <property type="entry name" value="Glycosyl hydrolase domain"/>
    <property type="match status" value="1"/>
</dbReference>
<gene>
    <name evidence="5" type="ORF">FPK29_00920</name>
</gene>
<dbReference type="InterPro" id="IPR051816">
    <property type="entry name" value="Glycosyl_Hydrolase_31"/>
</dbReference>
<dbReference type="AlphaFoldDB" id="A0A556RBN0"/>
<dbReference type="Gene3D" id="3.20.20.80">
    <property type="entry name" value="Glycosidases"/>
    <property type="match status" value="1"/>
</dbReference>
<dbReference type="CDD" id="cd06595">
    <property type="entry name" value="GH31_u1"/>
    <property type="match status" value="1"/>
</dbReference>
<dbReference type="InterPro" id="IPR017853">
    <property type="entry name" value="GH"/>
</dbReference>
<dbReference type="SUPFAM" id="SSF51445">
    <property type="entry name" value="(Trans)glycosidases"/>
    <property type="match status" value="1"/>
</dbReference>
<feature type="domain" description="Glycosyl hydrolase family 31 C-terminal" evidence="4">
    <location>
        <begin position="524"/>
        <end position="614"/>
    </location>
</feature>
<sequence length="851" mass="97586">MVDSRLFSLESMGAHPRMCEGSVVQGDRWRIGILTDALIRFEWSDTGVFVDDATTMAINRRFEPVPDYTVTRNDDGSLEIETSELRIFYDGQPFSPEGLYIYMKHSGAQESTWHYGDEQKGNLGGTTRTLDQIEGSTALDPGLISKYGWAVIDDSRTSLIRKADKVGGKPNPFGTWVFPKEGPSQDWYFFGYNQKITEAVKDFYHLSGHTPLLPRYVLGNWWSRYHRYSQDEYEQLMERFNHEGIPFTVAVIDMDWHLVDIDPNLGSGWTGYTWNRELFPNPKDFLHWLHDHGMRTTLSLHPRDGVRSFEEPYERVARAAGIDPASKKTVEFDVTSPVSMNAYFDALLHPMEEQGVDFWWIDWQQGSVAKQKDLDPLWLLNHLHYLDSAHMPGHRPLTFSRYAGPGSHRYPVGFSGDTVVSWKSLRFQPYFTAMASNIGYGWWSHDIGGHMFGYRDEELEARWYQLGTFSPINRLHSSSSPFNGKEPWNFRVDVAQSMVGALRLRHALIPYLYSMNRRAAYEDLPLVEPMYWHYSGGNVPTQFMFGTELIVSPILEPADRALQKAKAQVWFPHGLWFDWFDGRHYDAEQKNGRNMEVWRGLDRMPVFAKAGGIVPLQSRNDHRGQNDNDYDYSLNTVENPQGLDLRIFPGDDGHFTLWEDDGAPQGRITWVRTDLDLNWKEGKFTISPAQVCPEEGAAGVSNDPGLVVPKRRDWTLTFRGLAPVDASRITVLSDSQAVPFSCTYDEERLSLIVSLRSLSCTSQIDLVFNDRPQVAHNPMNHDALQLLQGAQMFYFTKEQAWDQVRNLGVKAVSALHTLEMPPGDYGEPSWFQSHMPQEVIRGLEEIFLRDQ</sequence>